<keyword evidence="1 4" id="KW-0489">Methyltransferase</keyword>
<dbReference type="PANTHER" id="PTHR43861:SF1">
    <property type="entry name" value="TRANS-ACONITATE 2-METHYLTRANSFERASE"/>
    <property type="match status" value="1"/>
</dbReference>
<dbReference type="GO" id="GO:0032259">
    <property type="term" value="P:methylation"/>
    <property type="evidence" value="ECO:0007669"/>
    <property type="project" value="UniProtKB-KW"/>
</dbReference>
<dbReference type="PATRIC" id="fig|1122147.4.peg.1542"/>
<accession>A0A0R1X1B7</accession>
<dbReference type="Gene3D" id="3.40.50.150">
    <property type="entry name" value="Vaccinia Virus protein VP39"/>
    <property type="match status" value="1"/>
</dbReference>
<dbReference type="Pfam" id="PF13649">
    <property type="entry name" value="Methyltransf_25"/>
    <property type="match status" value="1"/>
</dbReference>
<dbReference type="CDD" id="cd02440">
    <property type="entry name" value="AdoMet_MTases"/>
    <property type="match status" value="1"/>
</dbReference>
<dbReference type="OrthoDB" id="9811589at2"/>
<comment type="caution">
    <text evidence="4">The sequence shown here is derived from an EMBL/GenBank/DDBJ whole genome shotgun (WGS) entry which is preliminary data.</text>
</comment>
<evidence type="ECO:0000313" key="5">
    <source>
        <dbReference type="Proteomes" id="UP000050949"/>
    </source>
</evidence>
<gene>
    <name evidence="4" type="ORF">FC91_GL001487</name>
</gene>
<dbReference type="SUPFAM" id="SSF53335">
    <property type="entry name" value="S-adenosyl-L-methionine-dependent methyltransferases"/>
    <property type="match status" value="1"/>
</dbReference>
<organism evidence="4 5">
    <name type="scientific">Schleiferilactobacillus harbinensis DSM 16991</name>
    <dbReference type="NCBI Taxonomy" id="1122147"/>
    <lineage>
        <taxon>Bacteria</taxon>
        <taxon>Bacillati</taxon>
        <taxon>Bacillota</taxon>
        <taxon>Bacilli</taxon>
        <taxon>Lactobacillales</taxon>
        <taxon>Lactobacillaceae</taxon>
        <taxon>Schleiferilactobacillus</taxon>
    </lineage>
</organism>
<dbReference type="EMBL" id="AZFW01000146">
    <property type="protein sequence ID" value="KRM24090.1"/>
    <property type="molecule type" value="Genomic_DNA"/>
</dbReference>
<proteinExistence type="predicted"/>
<dbReference type="AlphaFoldDB" id="A0A0R1X1B7"/>
<keyword evidence="2 4" id="KW-0808">Transferase</keyword>
<evidence type="ECO:0000256" key="1">
    <source>
        <dbReference type="ARBA" id="ARBA00022603"/>
    </source>
</evidence>
<dbReference type="PANTHER" id="PTHR43861">
    <property type="entry name" value="TRANS-ACONITATE 2-METHYLTRANSFERASE-RELATED"/>
    <property type="match status" value="1"/>
</dbReference>
<dbReference type="GO" id="GO:0008168">
    <property type="term" value="F:methyltransferase activity"/>
    <property type="evidence" value="ECO:0007669"/>
    <property type="project" value="UniProtKB-KW"/>
</dbReference>
<evidence type="ECO:0000313" key="4">
    <source>
        <dbReference type="EMBL" id="KRM24090.1"/>
    </source>
</evidence>
<evidence type="ECO:0000256" key="2">
    <source>
        <dbReference type="ARBA" id="ARBA00022679"/>
    </source>
</evidence>
<dbReference type="eggNOG" id="COG2226">
    <property type="taxonomic scope" value="Bacteria"/>
</dbReference>
<protein>
    <submittedName>
        <fullName evidence="4">UbiE COQ5 methyltransferase family protein</fullName>
    </submittedName>
</protein>
<dbReference type="Gene3D" id="2.20.25.110">
    <property type="entry name" value="S-adenosyl-L-methionine-dependent methyltransferases"/>
    <property type="match status" value="1"/>
</dbReference>
<sequence>MDHRVDYSIFAQVYDRLMDKDMYPRWQHYVQSSMPVGMTGTLLDLGCGSGDFAVQMAQAGWTVTGLDLSPEMLTLAEARAEQAGVDVTWVQGDMRRLTGLGTFDAVTSFDDSLCYLPDLTAVQETLLAAAGVLVPGGYFFCDVHSLHQTDDVFPGFMYNDITEDSAFLWTTYAGELPHSVEHELTFFTYDEEIDGYTRAMEIQHERTYPLADYQRGLTQAGLIDVQATADFGTAPVTADTTRWFLQGIRPHA</sequence>
<dbReference type="InterPro" id="IPR029063">
    <property type="entry name" value="SAM-dependent_MTases_sf"/>
</dbReference>
<dbReference type="InterPro" id="IPR041698">
    <property type="entry name" value="Methyltransf_25"/>
</dbReference>
<dbReference type="Proteomes" id="UP000050949">
    <property type="component" value="Unassembled WGS sequence"/>
</dbReference>
<name>A0A0R1X1B7_9LACO</name>
<reference evidence="4 5" key="1">
    <citation type="journal article" date="2015" name="Genome Announc.">
        <title>Expanding the biotechnology potential of lactobacilli through comparative genomics of 213 strains and associated genera.</title>
        <authorList>
            <person name="Sun Z."/>
            <person name="Harris H.M."/>
            <person name="McCann A."/>
            <person name="Guo C."/>
            <person name="Argimon S."/>
            <person name="Zhang W."/>
            <person name="Yang X."/>
            <person name="Jeffery I.B."/>
            <person name="Cooney J.C."/>
            <person name="Kagawa T.F."/>
            <person name="Liu W."/>
            <person name="Song Y."/>
            <person name="Salvetti E."/>
            <person name="Wrobel A."/>
            <person name="Rasinkangas P."/>
            <person name="Parkhill J."/>
            <person name="Rea M.C."/>
            <person name="O'Sullivan O."/>
            <person name="Ritari J."/>
            <person name="Douillard F.P."/>
            <person name="Paul Ross R."/>
            <person name="Yang R."/>
            <person name="Briner A.E."/>
            <person name="Felis G.E."/>
            <person name="de Vos W.M."/>
            <person name="Barrangou R."/>
            <person name="Klaenhammer T.R."/>
            <person name="Caufield P.W."/>
            <person name="Cui Y."/>
            <person name="Zhang H."/>
            <person name="O'Toole P.W."/>
        </authorList>
    </citation>
    <scope>NUCLEOTIDE SEQUENCE [LARGE SCALE GENOMIC DNA]</scope>
    <source>
        <strain evidence="4 5">DSM 16991</strain>
    </source>
</reference>
<feature type="domain" description="Methyltransferase" evidence="3">
    <location>
        <begin position="43"/>
        <end position="137"/>
    </location>
</feature>
<dbReference type="RefSeq" id="WP_027828475.1">
    <property type="nucleotide sequence ID" value="NZ_AUEH01000020.1"/>
</dbReference>
<evidence type="ECO:0000259" key="3">
    <source>
        <dbReference type="Pfam" id="PF13649"/>
    </source>
</evidence>